<dbReference type="AlphaFoldDB" id="A0A7J8D9U8"/>
<dbReference type="Proteomes" id="UP000593571">
    <property type="component" value="Unassembled WGS sequence"/>
</dbReference>
<dbReference type="EMBL" id="JACASE010000013">
    <property type="protein sequence ID" value="KAF6419702.1"/>
    <property type="molecule type" value="Genomic_DNA"/>
</dbReference>
<dbReference type="PANTHER" id="PTHR14949:SF53">
    <property type="entry name" value="VON WILLEBRAND FACTOR D AND EGF DOMAIN-CONTAINING PROTEIN"/>
    <property type="match status" value="1"/>
</dbReference>
<dbReference type="PROSITE" id="PS01186">
    <property type="entry name" value="EGF_2"/>
    <property type="match status" value="1"/>
</dbReference>
<keyword evidence="3" id="KW-0245">EGF-like domain</keyword>
<feature type="disulfide bond" evidence="3">
    <location>
        <begin position="76"/>
        <end position="85"/>
    </location>
</feature>
<sequence>MHFTLINHNDLFVAGYFFSESTCLFLSSIVKMEANVLHQMFGSASLAGMDPTCSTATCHPPCKNGDHCIRNNVCACREGYTVRRCQKGICDPMCMNGGKCAGPNICSCPSGWRGKHLSAFRNVKMVVNVLLPTYVIVLPHRKESGVKYIKHR</sequence>
<gene>
    <name evidence="5" type="ORF">HJG63_020563</name>
</gene>
<dbReference type="SMART" id="SM00181">
    <property type="entry name" value="EGF"/>
    <property type="match status" value="2"/>
</dbReference>
<organism evidence="5 6">
    <name type="scientific">Rousettus aegyptiacus</name>
    <name type="common">Egyptian fruit bat</name>
    <name type="synonym">Pteropus aegyptiacus</name>
    <dbReference type="NCBI Taxonomy" id="9407"/>
    <lineage>
        <taxon>Eukaryota</taxon>
        <taxon>Metazoa</taxon>
        <taxon>Chordata</taxon>
        <taxon>Craniata</taxon>
        <taxon>Vertebrata</taxon>
        <taxon>Euteleostomi</taxon>
        <taxon>Mammalia</taxon>
        <taxon>Eutheria</taxon>
        <taxon>Laurasiatheria</taxon>
        <taxon>Chiroptera</taxon>
        <taxon>Yinpterochiroptera</taxon>
        <taxon>Pteropodoidea</taxon>
        <taxon>Pteropodidae</taxon>
        <taxon>Rousettinae</taxon>
        <taxon>Rousettus</taxon>
    </lineage>
</organism>
<feature type="domain" description="EGF-like" evidence="4">
    <location>
        <begin position="54"/>
        <end position="86"/>
    </location>
</feature>
<dbReference type="GO" id="GO:0005102">
    <property type="term" value="F:signaling receptor binding"/>
    <property type="evidence" value="ECO:0007669"/>
    <property type="project" value="TreeGrafter"/>
</dbReference>
<feature type="disulfide bond" evidence="3">
    <location>
        <begin position="58"/>
        <end position="68"/>
    </location>
</feature>
<name>A0A7J8D9U8_ROUAE</name>
<protein>
    <submittedName>
        <fullName evidence="5">von Willebrand factor D and EGF domains</fullName>
    </submittedName>
</protein>
<dbReference type="PROSITE" id="PS50026">
    <property type="entry name" value="EGF_3"/>
    <property type="match status" value="1"/>
</dbReference>
<evidence type="ECO:0000256" key="1">
    <source>
        <dbReference type="ARBA" id="ARBA00022729"/>
    </source>
</evidence>
<dbReference type="InterPro" id="IPR050969">
    <property type="entry name" value="Dev_Signal_Modulators"/>
</dbReference>
<dbReference type="GO" id="GO:0009986">
    <property type="term" value="C:cell surface"/>
    <property type="evidence" value="ECO:0007669"/>
    <property type="project" value="TreeGrafter"/>
</dbReference>
<evidence type="ECO:0000313" key="6">
    <source>
        <dbReference type="Proteomes" id="UP000593571"/>
    </source>
</evidence>
<evidence type="ECO:0000259" key="4">
    <source>
        <dbReference type="PROSITE" id="PS50026"/>
    </source>
</evidence>
<comment type="caution">
    <text evidence="3">Lacks conserved residue(s) required for the propagation of feature annotation.</text>
</comment>
<dbReference type="InterPro" id="IPR000742">
    <property type="entry name" value="EGF"/>
</dbReference>
<dbReference type="GO" id="GO:0005576">
    <property type="term" value="C:extracellular region"/>
    <property type="evidence" value="ECO:0007669"/>
    <property type="project" value="TreeGrafter"/>
</dbReference>
<keyword evidence="6" id="KW-1185">Reference proteome</keyword>
<evidence type="ECO:0000256" key="2">
    <source>
        <dbReference type="ARBA" id="ARBA00023157"/>
    </source>
</evidence>
<reference evidence="5 6" key="1">
    <citation type="journal article" date="2020" name="Nature">
        <title>Six reference-quality genomes reveal evolution of bat adaptations.</title>
        <authorList>
            <person name="Jebb D."/>
            <person name="Huang Z."/>
            <person name="Pippel M."/>
            <person name="Hughes G.M."/>
            <person name="Lavrichenko K."/>
            <person name="Devanna P."/>
            <person name="Winkler S."/>
            <person name="Jermiin L.S."/>
            <person name="Skirmuntt E.C."/>
            <person name="Katzourakis A."/>
            <person name="Burkitt-Gray L."/>
            <person name="Ray D.A."/>
            <person name="Sullivan K.A.M."/>
            <person name="Roscito J.G."/>
            <person name="Kirilenko B.M."/>
            <person name="Davalos L.M."/>
            <person name="Corthals A.P."/>
            <person name="Power M.L."/>
            <person name="Jones G."/>
            <person name="Ransome R.D."/>
            <person name="Dechmann D.K.N."/>
            <person name="Locatelli A.G."/>
            <person name="Puechmaille S.J."/>
            <person name="Fedrigo O."/>
            <person name="Jarvis E.D."/>
            <person name="Hiller M."/>
            <person name="Vernes S.C."/>
            <person name="Myers E.W."/>
            <person name="Teeling E.C."/>
        </authorList>
    </citation>
    <scope>NUCLEOTIDE SEQUENCE [LARGE SCALE GENOMIC DNA]</scope>
    <source>
        <strain evidence="5">MRouAeg1</strain>
        <tissue evidence="5">Muscle</tissue>
    </source>
</reference>
<accession>A0A7J8D9U8</accession>
<proteinExistence type="predicted"/>
<keyword evidence="1" id="KW-0732">Signal</keyword>
<keyword evidence="2 3" id="KW-1015">Disulfide bond</keyword>
<dbReference type="Gene3D" id="2.10.25.10">
    <property type="entry name" value="Laminin"/>
    <property type="match status" value="2"/>
</dbReference>
<comment type="caution">
    <text evidence="5">The sequence shown here is derived from an EMBL/GenBank/DDBJ whole genome shotgun (WGS) entry which is preliminary data.</text>
</comment>
<dbReference type="PANTHER" id="PTHR14949">
    <property type="entry name" value="EGF-LIKE-DOMAIN, MULTIPLE 7, 8"/>
    <property type="match status" value="1"/>
</dbReference>
<evidence type="ECO:0000256" key="3">
    <source>
        <dbReference type="PROSITE-ProRule" id="PRU00076"/>
    </source>
</evidence>
<evidence type="ECO:0000313" key="5">
    <source>
        <dbReference type="EMBL" id="KAF6419702.1"/>
    </source>
</evidence>